<evidence type="ECO:0000259" key="9">
    <source>
        <dbReference type="PROSITE" id="PS50002"/>
    </source>
</evidence>
<keyword evidence="2 6" id="KW-0728">SH3 domain</keyword>
<keyword evidence="5 8" id="KW-0472">Membrane</keyword>
<feature type="region of interest" description="Disordered" evidence="7">
    <location>
        <begin position="551"/>
        <end position="598"/>
    </location>
</feature>
<feature type="compositionally biased region" description="Polar residues" evidence="7">
    <location>
        <begin position="514"/>
        <end position="532"/>
    </location>
</feature>
<comment type="subcellular location">
    <subcellularLocation>
        <location evidence="1">Membrane</location>
        <topology evidence="1">Multi-pass membrane protein</topology>
    </subcellularLocation>
</comment>
<dbReference type="Gene3D" id="2.30.30.40">
    <property type="entry name" value="SH3 Domains"/>
    <property type="match status" value="1"/>
</dbReference>
<feature type="region of interest" description="Disordered" evidence="7">
    <location>
        <begin position="428"/>
        <end position="464"/>
    </location>
</feature>
<dbReference type="SUPFAM" id="SSF50044">
    <property type="entry name" value="SH3-domain"/>
    <property type="match status" value="1"/>
</dbReference>
<feature type="compositionally biased region" description="Low complexity" evidence="7">
    <location>
        <begin position="556"/>
        <end position="568"/>
    </location>
</feature>
<dbReference type="SUPFAM" id="SSF103481">
    <property type="entry name" value="Multidrug resistance efflux transporter EmrE"/>
    <property type="match status" value="1"/>
</dbReference>
<evidence type="ECO:0000256" key="4">
    <source>
        <dbReference type="ARBA" id="ARBA00022989"/>
    </source>
</evidence>
<feature type="region of interest" description="Disordered" evidence="7">
    <location>
        <begin position="647"/>
        <end position="669"/>
    </location>
</feature>
<dbReference type="InterPro" id="IPR037185">
    <property type="entry name" value="EmrE-like"/>
</dbReference>
<evidence type="ECO:0000256" key="6">
    <source>
        <dbReference type="PROSITE-ProRule" id="PRU00192"/>
    </source>
</evidence>
<feature type="transmembrane region" description="Helical" evidence="8">
    <location>
        <begin position="126"/>
        <end position="148"/>
    </location>
</feature>
<feature type="domain" description="SH3" evidence="9">
    <location>
        <begin position="605"/>
        <end position="669"/>
    </location>
</feature>
<keyword evidence="11" id="KW-1185">Reference proteome</keyword>
<protein>
    <recommendedName>
        <fullName evidence="9">SH3 domain-containing protein</fullName>
    </recommendedName>
</protein>
<evidence type="ECO:0000313" key="11">
    <source>
        <dbReference type="Proteomes" id="UP000604046"/>
    </source>
</evidence>
<evidence type="ECO:0000256" key="7">
    <source>
        <dbReference type="SAM" id="MobiDB-lite"/>
    </source>
</evidence>
<evidence type="ECO:0000313" key="10">
    <source>
        <dbReference type="EMBL" id="CAE7532022.1"/>
    </source>
</evidence>
<keyword evidence="3 8" id="KW-0812">Transmembrane</keyword>
<dbReference type="OrthoDB" id="10261634at2759"/>
<sequence>MSLRLRQGPGTGSGCLSQCMSAELSPDERERNETNQGNWQRQLETAAVVTSWFILNITIASSTKWIFVHGNICIQDKGCQKYEYPVAITVIHMIFSWMLCRVYIFQIRGGLEGKAMMGLAQQAREIMPLSLCFALSVAMGNLSLKYIYPSFNQMLGSMSPLITVLLAVVMQQKRFPLKTWLSMPVICLGLAVCSAKELNFNLLGAFYASGATVLRAVKSLIQGRLLTTSRQMDSASCPEFRFFLLGTVLDTGYSAVLHGPLGGDVADIDDVSYGGQRALVSLVAGTIRPVRVGRGRHHGCRPSCVTPHAFRIECLPSQHCELPGNFLHKPGHPSSSWQRQELSFDCRFCGHFQEQPDSGAGRWRWHLLDRRVAIQPEGLDKVSSRNYEGERANQSKDEKIRVAQQLRQRYRRDDDGIGVALKRAEGPLFTEHTEVDPVLGEREDSSAEEEELPGDLRLPMREELSQPRWHEEEGWYKQEREWESQSWNQQWQGWPAEESERWGSGWDDREDASQRQSWGHSQRQKAPTQTDTRGAVEDEFAALLNLHKLPRQEARTTTSAGADYADGDATARVEARQSDDTPKQNREHHQRSAPQTDAIEARTWVPGQKLMVRHKFDGKEYGDNYLVLQKGDILRFVKEEQDWAFCKREEPGPGPSEGWFPPNFAQKAP</sequence>
<dbReference type="InterPro" id="IPR036028">
    <property type="entry name" value="SH3-like_dom_sf"/>
</dbReference>
<keyword evidence="4 8" id="KW-1133">Transmembrane helix</keyword>
<dbReference type="PANTHER" id="PTHR11132">
    <property type="entry name" value="SOLUTE CARRIER FAMILY 35"/>
    <property type="match status" value="1"/>
</dbReference>
<evidence type="ECO:0000256" key="3">
    <source>
        <dbReference type="ARBA" id="ARBA00022692"/>
    </source>
</evidence>
<evidence type="ECO:0000256" key="2">
    <source>
        <dbReference type="ARBA" id="ARBA00022443"/>
    </source>
</evidence>
<dbReference type="InterPro" id="IPR050186">
    <property type="entry name" value="TPT_transporter"/>
</dbReference>
<proteinExistence type="predicted"/>
<dbReference type="Pfam" id="PF03151">
    <property type="entry name" value="TPT"/>
    <property type="match status" value="1"/>
</dbReference>
<dbReference type="GO" id="GO:0016020">
    <property type="term" value="C:membrane"/>
    <property type="evidence" value="ECO:0007669"/>
    <property type="project" value="UniProtKB-SubCell"/>
</dbReference>
<dbReference type="EMBL" id="CAJNDS010002577">
    <property type="protein sequence ID" value="CAE7532022.1"/>
    <property type="molecule type" value="Genomic_DNA"/>
</dbReference>
<reference evidence="10" key="1">
    <citation type="submission" date="2021-02" db="EMBL/GenBank/DDBJ databases">
        <authorList>
            <person name="Dougan E. K."/>
            <person name="Rhodes N."/>
            <person name="Thang M."/>
            <person name="Chan C."/>
        </authorList>
    </citation>
    <scope>NUCLEOTIDE SEQUENCE</scope>
</reference>
<evidence type="ECO:0000256" key="5">
    <source>
        <dbReference type="ARBA" id="ARBA00023136"/>
    </source>
</evidence>
<comment type="caution">
    <text evidence="10">The sequence shown here is derived from an EMBL/GenBank/DDBJ whole genome shotgun (WGS) entry which is preliminary data.</text>
</comment>
<dbReference type="InterPro" id="IPR001452">
    <property type="entry name" value="SH3_domain"/>
</dbReference>
<dbReference type="Proteomes" id="UP000604046">
    <property type="component" value="Unassembled WGS sequence"/>
</dbReference>
<gene>
    <name evidence="10" type="ORF">SNAT2548_LOCUS29811</name>
</gene>
<evidence type="ECO:0000256" key="1">
    <source>
        <dbReference type="ARBA" id="ARBA00004141"/>
    </source>
</evidence>
<feature type="compositionally biased region" description="Basic and acidic residues" evidence="7">
    <location>
        <begin position="431"/>
        <end position="445"/>
    </location>
</feature>
<name>A0A812TQL7_9DINO</name>
<dbReference type="AlphaFoldDB" id="A0A812TQL7"/>
<feature type="compositionally biased region" description="Basic and acidic residues" evidence="7">
    <location>
        <begin position="569"/>
        <end position="587"/>
    </location>
</feature>
<feature type="transmembrane region" description="Helical" evidence="8">
    <location>
        <begin position="86"/>
        <end position="105"/>
    </location>
</feature>
<feature type="transmembrane region" description="Helical" evidence="8">
    <location>
        <begin position="46"/>
        <end position="66"/>
    </location>
</feature>
<organism evidence="10 11">
    <name type="scientific">Symbiodinium natans</name>
    <dbReference type="NCBI Taxonomy" id="878477"/>
    <lineage>
        <taxon>Eukaryota</taxon>
        <taxon>Sar</taxon>
        <taxon>Alveolata</taxon>
        <taxon>Dinophyceae</taxon>
        <taxon>Suessiales</taxon>
        <taxon>Symbiodiniaceae</taxon>
        <taxon>Symbiodinium</taxon>
    </lineage>
</organism>
<dbReference type="PROSITE" id="PS50002">
    <property type="entry name" value="SH3"/>
    <property type="match status" value="1"/>
</dbReference>
<evidence type="ECO:0000256" key="8">
    <source>
        <dbReference type="SAM" id="Phobius"/>
    </source>
</evidence>
<feature type="region of interest" description="Disordered" evidence="7">
    <location>
        <begin position="486"/>
        <end position="533"/>
    </location>
</feature>
<accession>A0A812TQL7</accession>
<dbReference type="InterPro" id="IPR004853">
    <property type="entry name" value="Sugar_P_trans_dom"/>
</dbReference>